<dbReference type="eggNOG" id="ENOG502Z7PQ">
    <property type="taxonomic scope" value="Bacteria"/>
</dbReference>
<organism evidence="1 2">
    <name type="scientific">Flavobacterium saliperosum</name>
    <dbReference type="NCBI Taxonomy" id="329186"/>
    <lineage>
        <taxon>Bacteria</taxon>
        <taxon>Pseudomonadati</taxon>
        <taxon>Bacteroidota</taxon>
        <taxon>Flavobacteriia</taxon>
        <taxon>Flavobacteriales</taxon>
        <taxon>Flavobacteriaceae</taxon>
        <taxon>Flavobacterium</taxon>
    </lineage>
</organism>
<name>A0A1G4VFK5_9FLAO</name>
<dbReference type="Proteomes" id="UP000182124">
    <property type="component" value="Unassembled WGS sequence"/>
</dbReference>
<dbReference type="AlphaFoldDB" id="A0A1G4VFK5"/>
<evidence type="ECO:0000313" key="1">
    <source>
        <dbReference type="EMBL" id="SCX05236.1"/>
    </source>
</evidence>
<reference evidence="1 2" key="1">
    <citation type="submission" date="2016-10" db="EMBL/GenBank/DDBJ databases">
        <authorList>
            <person name="de Groot N.N."/>
        </authorList>
    </citation>
    <scope>NUCLEOTIDE SEQUENCE [LARGE SCALE GENOMIC DNA]</scope>
    <source>
        <strain evidence="1 2">CGMCC 1.3801</strain>
    </source>
</reference>
<proteinExistence type="predicted"/>
<dbReference type="PROSITE" id="PS51257">
    <property type="entry name" value="PROKAR_LIPOPROTEIN"/>
    <property type="match status" value="1"/>
</dbReference>
<dbReference type="STRING" id="329186.SAMN02927925_00777"/>
<sequence length="509" mass="59426">MRKTITLIILTTIYGCSDKISPYFESNTYINENSSVINDSLKFSHKSYGDVTFIKTKSTLKNHLKTNKVPFDNVLLYGKTYIDPIYEYYILTDSKKAFKYKNHFQKDTLIGNHTFTFIGIPLDKSNPSVDFKVLSSNLVLGDNYAKKLPSIYDIIESNKSSHQFLKGLTEFNNFPSYTNQEKWNKLQMQLTYASFLGQNNIYEELIQRWSPNKTNDTIISVIKQKGTNGLENVKREILEKAKNEKLVMFNENHFYPNHRILLTKLLPELKKSGFRYFALETLDEKKDSILNKGGKLDMETGFYTREQYFAELIRTAQSLGFQFVAYENQDKCKDREMGQADNLYNNTFAIDNNAKVIVLAGISHITEQPDANGKKWMAQIFKEKYRIDPLTFSQTHLNSYRKVTESVALLKNGFLDRKYESTDYNIINNLNFKDEKGTFSYKNSEHKNIQLTLYYESEFKKPNDYPKKVPFRCFLLEKNDTFSITLPDEKIRMILFDEEGKVLENKTIN</sequence>
<gene>
    <name evidence="1" type="ORF">SAMN02927925_00777</name>
</gene>
<dbReference type="EMBL" id="FMTY01000002">
    <property type="protein sequence ID" value="SCX05236.1"/>
    <property type="molecule type" value="Genomic_DNA"/>
</dbReference>
<accession>A0A1G4VFK5</accession>
<protein>
    <submittedName>
        <fullName evidence="1">Uncharacterized protein</fullName>
    </submittedName>
</protein>
<evidence type="ECO:0000313" key="2">
    <source>
        <dbReference type="Proteomes" id="UP000182124"/>
    </source>
</evidence>